<sequence>MSSLVNLSTNLDELRVSVCTRLQYLELPPLHVKLIFMFDLPSLEWVVNDSNNGDNSSTFCASLTEIVLYELPNLKGWCRCSEEEMSKGCCHQFKSLEELRIQFCYNLISIPQHIDIKKIDLRNVTEKILQQAVTHSKVEFLDICNVINFKSLSGVLQHLTRVCELSIRNCEEFDPCNDEDGCYSMKWKELTNLKVLTFERIPKMKYLPEGLQHITTLQTLRIVKCDNLTSIPEWVSSLQVLDIKDCPKCSIDMI</sequence>
<keyword evidence="1" id="KW-0611">Plant defense</keyword>
<organism evidence="2 3">
    <name type="scientific">Trifolium subterraneum</name>
    <name type="common">Subterranean clover</name>
    <dbReference type="NCBI Taxonomy" id="3900"/>
    <lineage>
        <taxon>Eukaryota</taxon>
        <taxon>Viridiplantae</taxon>
        <taxon>Streptophyta</taxon>
        <taxon>Embryophyta</taxon>
        <taxon>Tracheophyta</taxon>
        <taxon>Spermatophyta</taxon>
        <taxon>Magnoliopsida</taxon>
        <taxon>eudicotyledons</taxon>
        <taxon>Gunneridae</taxon>
        <taxon>Pentapetalae</taxon>
        <taxon>rosids</taxon>
        <taxon>fabids</taxon>
        <taxon>Fabales</taxon>
        <taxon>Fabaceae</taxon>
        <taxon>Papilionoideae</taxon>
        <taxon>50 kb inversion clade</taxon>
        <taxon>NPAAA clade</taxon>
        <taxon>Hologalegina</taxon>
        <taxon>IRL clade</taxon>
        <taxon>Trifolieae</taxon>
        <taxon>Trifolium</taxon>
    </lineage>
</organism>
<name>A0A2Z6MWI1_TRISU</name>
<protein>
    <submittedName>
        <fullName evidence="2">Uncharacterized protein</fullName>
    </submittedName>
</protein>
<dbReference type="Proteomes" id="UP000242715">
    <property type="component" value="Unassembled WGS sequence"/>
</dbReference>
<dbReference type="SUPFAM" id="SSF52058">
    <property type="entry name" value="L domain-like"/>
    <property type="match status" value="1"/>
</dbReference>
<dbReference type="GO" id="GO:0006952">
    <property type="term" value="P:defense response"/>
    <property type="evidence" value="ECO:0007669"/>
    <property type="project" value="UniProtKB-KW"/>
</dbReference>
<dbReference type="PANTHER" id="PTHR36766:SF63">
    <property type="entry name" value="NB-ARC DOMAIN-CONTAINING PROTEIN"/>
    <property type="match status" value="1"/>
</dbReference>
<dbReference type="AlphaFoldDB" id="A0A2Z6MWI1"/>
<reference evidence="3" key="1">
    <citation type="journal article" date="2017" name="Front. Plant Sci.">
        <title>Climate Clever Clovers: New Paradigm to Reduce the Environmental Footprint of Ruminants by Breeding Low Methanogenic Forages Utilizing Haplotype Variation.</title>
        <authorList>
            <person name="Kaur P."/>
            <person name="Appels R."/>
            <person name="Bayer P.E."/>
            <person name="Keeble-Gagnere G."/>
            <person name="Wang J."/>
            <person name="Hirakawa H."/>
            <person name="Shirasawa K."/>
            <person name="Vercoe P."/>
            <person name="Stefanova K."/>
            <person name="Durmic Z."/>
            <person name="Nichols P."/>
            <person name="Revell C."/>
            <person name="Isobe S.N."/>
            <person name="Edwards D."/>
            <person name="Erskine W."/>
        </authorList>
    </citation>
    <scope>NUCLEOTIDE SEQUENCE [LARGE SCALE GENOMIC DNA]</scope>
    <source>
        <strain evidence="3">cv. Daliak</strain>
    </source>
</reference>
<dbReference type="InterPro" id="IPR032675">
    <property type="entry name" value="LRR_dom_sf"/>
</dbReference>
<keyword evidence="3" id="KW-1185">Reference proteome</keyword>
<proteinExistence type="predicted"/>
<dbReference type="EMBL" id="DF973366">
    <property type="protein sequence ID" value="GAU28060.1"/>
    <property type="molecule type" value="Genomic_DNA"/>
</dbReference>
<evidence type="ECO:0000256" key="1">
    <source>
        <dbReference type="ARBA" id="ARBA00022821"/>
    </source>
</evidence>
<dbReference type="OrthoDB" id="1421913at2759"/>
<accession>A0A2Z6MWI1</accession>
<gene>
    <name evidence="2" type="ORF">TSUD_265180</name>
</gene>
<evidence type="ECO:0000313" key="3">
    <source>
        <dbReference type="Proteomes" id="UP000242715"/>
    </source>
</evidence>
<dbReference type="Gene3D" id="3.80.10.10">
    <property type="entry name" value="Ribonuclease Inhibitor"/>
    <property type="match status" value="1"/>
</dbReference>
<evidence type="ECO:0000313" key="2">
    <source>
        <dbReference type="EMBL" id="GAU28060.1"/>
    </source>
</evidence>
<dbReference type="PANTHER" id="PTHR36766">
    <property type="entry name" value="PLANT BROAD-SPECTRUM MILDEW RESISTANCE PROTEIN RPW8"/>
    <property type="match status" value="1"/>
</dbReference>